<dbReference type="AlphaFoldDB" id="A0A3L6L8D1"/>
<dbReference type="Pfam" id="PF10659">
    <property type="entry name" value="Trypan_glycop_C"/>
    <property type="match status" value="1"/>
</dbReference>
<dbReference type="InterPro" id="IPR019609">
    <property type="entry name" value="Variant_surf_glycoprt_trypan_C"/>
</dbReference>
<comment type="function">
    <text evidence="1">VSG forms a coat on the surface of the parasite. The trypanosome evades the immune response of the host by expressing a series of antigenically distinct VSGs from an estimated 1000 VSG genes.</text>
</comment>
<protein>
    <submittedName>
        <fullName evidence="11">Variant surface glycoprotein</fullName>
    </submittedName>
</protein>
<organism evidence="11 12">
    <name type="scientific">Trypanosoma brucei equiperdum</name>
    <dbReference type="NCBI Taxonomy" id="630700"/>
    <lineage>
        <taxon>Eukaryota</taxon>
        <taxon>Discoba</taxon>
        <taxon>Euglenozoa</taxon>
        <taxon>Kinetoplastea</taxon>
        <taxon>Metakinetoplastina</taxon>
        <taxon>Trypanosomatida</taxon>
        <taxon>Trypanosomatidae</taxon>
        <taxon>Trypanosoma</taxon>
    </lineage>
</organism>
<reference evidence="11 12" key="1">
    <citation type="submission" date="2018-09" db="EMBL/GenBank/DDBJ databases">
        <title>whole genome sequence of T. equiperdum IVM-t1 strain.</title>
        <authorList>
            <person name="Suganuma K."/>
        </authorList>
    </citation>
    <scope>NUCLEOTIDE SEQUENCE [LARGE SCALE GENOMIC DNA]</scope>
    <source>
        <strain evidence="11 12">IVM-t1</strain>
    </source>
</reference>
<name>A0A3L6L8D1_9TRYP</name>
<accession>A0A3L6L8D1</accession>
<sequence>MLGDRKTQTTRLLIAILVLLTALPQWVVPAAHMGLLKATWQPLCALTKELDEVPGEALQEVMAILSKASELDKEAMMLKIYSALTESESEAKKATTLAAHMRRIAHSQRQHFMTIDARKFLEASKASAYAKGRLDEFLQVAGSMKDSSNRGCLLAGGTQNGLTLTNGALDGVPCKASASQVSAQPRAAKTITATGIKGPIDGKENSDNIQHSGKQCRLFGKTNANGLGHTTDLEDPKLVWAGGYITIDTSGGADGKVTLTQLTPEGTKKIPEAKTWQDCIEAVGAMPAAASAVYTNGTAVLGTSESAAELFGRLRKNIEDGTLSNTKTEITAMFGEQTEVQVNKLLSNAANYQLKEKIGGKNKGTKLNEIGTAAELETVLAAVDIKLIETRSKLIKQLNEENQKKGADDTTKTSETDETCQAKGTGDKCTSPCKEVEEGGKKKCTLDKEAKQTAEGAAKQEGKDGKTVDCSKLYTQEKCEKANEGQATKVCGWKGDNTDGSDKSGYKCRNGSFLVKKQFALSVVSAAFVGFIEFKSSKDNTNFRLIF</sequence>
<evidence type="ECO:0000256" key="5">
    <source>
        <dbReference type="ARBA" id="ARBA00023136"/>
    </source>
</evidence>
<dbReference type="Gene3D" id="4.10.110.20">
    <property type="entry name" value="Variant surface glycoprotein MITAT 1.2, VSG 221, C-terminal domain"/>
    <property type="match status" value="1"/>
</dbReference>
<evidence type="ECO:0000256" key="4">
    <source>
        <dbReference type="ARBA" id="ARBA00022622"/>
    </source>
</evidence>
<keyword evidence="4" id="KW-0336">GPI-anchor</keyword>
<feature type="domain" description="Trypanosome variant surface glycoprotein C-terminal" evidence="10">
    <location>
        <begin position="420"/>
        <end position="531"/>
    </location>
</feature>
<dbReference type="InterPro" id="IPR027446">
    <property type="entry name" value="VSG_C_dom_sf"/>
</dbReference>
<dbReference type="InterPro" id="IPR001812">
    <property type="entry name" value="Trypano_VSG_A_N_dom"/>
</dbReference>
<evidence type="ECO:0000256" key="1">
    <source>
        <dbReference type="ARBA" id="ARBA00002523"/>
    </source>
</evidence>
<feature type="region of interest" description="Disordered" evidence="8">
    <location>
        <begin position="400"/>
        <end position="435"/>
    </location>
</feature>
<comment type="caution">
    <text evidence="11">The sequence shown here is derived from an EMBL/GenBank/DDBJ whole genome shotgun (WGS) entry which is preliminary data.</text>
</comment>
<dbReference type="SUPFAM" id="SSF58087">
    <property type="entry name" value="Variant surface glycoprotein (N-terminal domain)"/>
    <property type="match status" value="1"/>
</dbReference>
<evidence type="ECO:0000313" key="11">
    <source>
        <dbReference type="EMBL" id="RHW71477.1"/>
    </source>
</evidence>
<evidence type="ECO:0000256" key="6">
    <source>
        <dbReference type="ARBA" id="ARBA00023180"/>
    </source>
</evidence>
<keyword evidence="6" id="KW-0325">Glycoprotein</keyword>
<dbReference type="GO" id="GO:0042783">
    <property type="term" value="P:symbiont-mediated evasion of host immune response"/>
    <property type="evidence" value="ECO:0007669"/>
    <property type="project" value="InterPro"/>
</dbReference>
<evidence type="ECO:0000259" key="9">
    <source>
        <dbReference type="Pfam" id="PF00913"/>
    </source>
</evidence>
<dbReference type="FunFam" id="3.90.150.10:FF:000001">
    <property type="entry name" value="Variant surface glycoprotein (VSG), putative"/>
    <property type="match status" value="1"/>
</dbReference>
<dbReference type="Pfam" id="PF00913">
    <property type="entry name" value="Trypan_glycop"/>
    <property type="match status" value="1"/>
</dbReference>
<dbReference type="SUPFAM" id="SSF118251">
    <property type="entry name" value="Variant surface glycoprotein MITAT 1.2, VSG 221, C-terminal domain"/>
    <property type="match status" value="1"/>
</dbReference>
<evidence type="ECO:0000256" key="7">
    <source>
        <dbReference type="ARBA" id="ARBA00023288"/>
    </source>
</evidence>
<evidence type="ECO:0000259" key="10">
    <source>
        <dbReference type="Pfam" id="PF10659"/>
    </source>
</evidence>
<keyword evidence="7" id="KW-0449">Lipoprotein</keyword>
<dbReference type="Proteomes" id="UP000266743">
    <property type="component" value="Chromosome 7"/>
</dbReference>
<proteinExistence type="predicted"/>
<feature type="compositionally biased region" description="Basic and acidic residues" evidence="8">
    <location>
        <begin position="400"/>
        <end position="415"/>
    </location>
</feature>
<evidence type="ECO:0000256" key="2">
    <source>
        <dbReference type="ARBA" id="ARBA00004609"/>
    </source>
</evidence>
<keyword evidence="5" id="KW-0472">Membrane</keyword>
<dbReference type="Gene3D" id="1.10.470.10">
    <property type="entry name" value="Variant Surface Glycoprotein, subunit A, domain 2"/>
    <property type="match status" value="1"/>
</dbReference>
<dbReference type="GO" id="GO:0098552">
    <property type="term" value="C:side of membrane"/>
    <property type="evidence" value="ECO:0007669"/>
    <property type="project" value="UniProtKB-KW"/>
</dbReference>
<dbReference type="Gene3D" id="3.90.150.10">
    <property type="entry name" value="Variant Surface Glycoprotein, subunit A domain 1"/>
    <property type="match status" value="1"/>
</dbReference>
<keyword evidence="3" id="KW-1003">Cell membrane</keyword>
<dbReference type="EMBL" id="QSBY01000007">
    <property type="protein sequence ID" value="RHW71477.1"/>
    <property type="molecule type" value="Genomic_DNA"/>
</dbReference>
<feature type="domain" description="Trypanosome variant surface glycoprotein A-type N-terminal" evidence="9">
    <location>
        <begin position="16"/>
        <end position="382"/>
    </location>
</feature>
<dbReference type="GO" id="GO:0005886">
    <property type="term" value="C:plasma membrane"/>
    <property type="evidence" value="ECO:0007669"/>
    <property type="project" value="UniProtKB-SubCell"/>
</dbReference>
<comment type="subcellular location">
    <subcellularLocation>
        <location evidence="2">Cell membrane</location>
        <topology evidence="2">Lipid-anchor</topology>
        <topology evidence="2">GPI-anchor</topology>
    </subcellularLocation>
</comment>
<evidence type="ECO:0000313" key="12">
    <source>
        <dbReference type="Proteomes" id="UP000266743"/>
    </source>
</evidence>
<evidence type="ECO:0000256" key="8">
    <source>
        <dbReference type="SAM" id="MobiDB-lite"/>
    </source>
</evidence>
<evidence type="ECO:0000256" key="3">
    <source>
        <dbReference type="ARBA" id="ARBA00022475"/>
    </source>
</evidence>
<gene>
    <name evidence="11" type="ORF">DPX39_070075700</name>
</gene>